<comment type="caution">
    <text evidence="1">The sequence shown here is derived from an EMBL/GenBank/DDBJ whole genome shotgun (WGS) entry which is preliminary data.</text>
</comment>
<keyword evidence="2" id="KW-1185">Reference proteome</keyword>
<protein>
    <submittedName>
        <fullName evidence="1">Uncharacterized protein</fullName>
    </submittedName>
</protein>
<reference evidence="1 2" key="1">
    <citation type="submission" date="2024-05" db="EMBL/GenBank/DDBJ databases">
        <title>Culex pipiens pipiens assembly and annotation.</title>
        <authorList>
            <person name="Alout H."/>
            <person name="Durand T."/>
        </authorList>
    </citation>
    <scope>NUCLEOTIDE SEQUENCE [LARGE SCALE GENOMIC DNA]</scope>
    <source>
        <strain evidence="1">HA-2024</strain>
        <tissue evidence="1">Whole body</tissue>
    </source>
</reference>
<evidence type="ECO:0000313" key="2">
    <source>
        <dbReference type="Proteomes" id="UP001562425"/>
    </source>
</evidence>
<proteinExistence type="predicted"/>
<sequence length="233" mass="25738">MAALSAAVEVLKIAVQHLSDCFGEALANQKACADAKKKTDLQIAEVLELKQHVRNLDHDAMDQFVEKFNISQYLQENEDKLKEKQDELMVRARRVLEEVSEAWAKVLELVDAMDLDVDEDGLPVDADEGVQMRRYAGTAKLFLENNTAIITACWGRRTEGIEEKQGVCNVIQVKIAGHIGAWRKLSITTGSQVGQRSVVHGGFGGSDQLVCANRYLGPDANSARRAWVGKMAD</sequence>
<organism evidence="1 2">
    <name type="scientific">Culex pipiens pipiens</name>
    <name type="common">Northern house mosquito</name>
    <dbReference type="NCBI Taxonomy" id="38569"/>
    <lineage>
        <taxon>Eukaryota</taxon>
        <taxon>Metazoa</taxon>
        <taxon>Ecdysozoa</taxon>
        <taxon>Arthropoda</taxon>
        <taxon>Hexapoda</taxon>
        <taxon>Insecta</taxon>
        <taxon>Pterygota</taxon>
        <taxon>Neoptera</taxon>
        <taxon>Endopterygota</taxon>
        <taxon>Diptera</taxon>
        <taxon>Nematocera</taxon>
        <taxon>Culicoidea</taxon>
        <taxon>Culicidae</taxon>
        <taxon>Culicinae</taxon>
        <taxon>Culicini</taxon>
        <taxon>Culex</taxon>
        <taxon>Culex</taxon>
    </lineage>
</organism>
<name>A0ABD1CHN1_CULPP</name>
<evidence type="ECO:0000313" key="1">
    <source>
        <dbReference type="EMBL" id="KAL1375910.1"/>
    </source>
</evidence>
<dbReference type="AlphaFoldDB" id="A0ABD1CHN1"/>
<dbReference type="EMBL" id="JBEHCU010012092">
    <property type="protein sequence ID" value="KAL1375910.1"/>
    <property type="molecule type" value="Genomic_DNA"/>
</dbReference>
<dbReference type="Proteomes" id="UP001562425">
    <property type="component" value="Unassembled WGS sequence"/>
</dbReference>
<gene>
    <name evidence="1" type="ORF">pipiens_004560</name>
</gene>
<accession>A0ABD1CHN1</accession>